<dbReference type="Gene3D" id="1.10.3210.10">
    <property type="entry name" value="Hypothetical protein af1432"/>
    <property type="match status" value="1"/>
</dbReference>
<dbReference type="Pfam" id="PF00563">
    <property type="entry name" value="EAL"/>
    <property type="match status" value="1"/>
</dbReference>
<dbReference type="AlphaFoldDB" id="A0A5Q0TD88"/>
<gene>
    <name evidence="2" type="ORF">GFB47_06890</name>
</gene>
<dbReference type="Proteomes" id="UP000348942">
    <property type="component" value="Chromosome 1"/>
</dbReference>
<dbReference type="PROSITE" id="PS51833">
    <property type="entry name" value="HDOD"/>
    <property type="match status" value="1"/>
</dbReference>
<dbReference type="InterPro" id="IPR035919">
    <property type="entry name" value="EAL_sf"/>
</dbReference>
<dbReference type="SUPFAM" id="SSF141868">
    <property type="entry name" value="EAL domain-like"/>
    <property type="match status" value="1"/>
</dbReference>
<evidence type="ECO:0000259" key="1">
    <source>
        <dbReference type="PROSITE" id="PS51833"/>
    </source>
</evidence>
<dbReference type="PANTHER" id="PTHR33525">
    <property type="match status" value="1"/>
</dbReference>
<dbReference type="InterPro" id="IPR014408">
    <property type="entry name" value="dGMP_Pdiesterase_EAL/HD-GYP"/>
</dbReference>
<dbReference type="PIRSF" id="PIRSF003180">
    <property type="entry name" value="DiGMPpdiest_YuxH"/>
    <property type="match status" value="1"/>
</dbReference>
<dbReference type="RefSeq" id="WP_153447311.1">
    <property type="nucleotide sequence ID" value="NZ_CP045699.1"/>
</dbReference>
<organism evidence="2 3">
    <name type="scientific">Vibrio algicola</name>
    <dbReference type="NCBI Taxonomy" id="2662262"/>
    <lineage>
        <taxon>Bacteria</taxon>
        <taxon>Pseudomonadati</taxon>
        <taxon>Pseudomonadota</taxon>
        <taxon>Gammaproteobacteria</taxon>
        <taxon>Vibrionales</taxon>
        <taxon>Vibrionaceae</taxon>
        <taxon>Vibrio</taxon>
    </lineage>
</organism>
<feature type="domain" description="HDOD" evidence="1">
    <location>
        <begin position="197"/>
        <end position="380"/>
    </location>
</feature>
<dbReference type="EMBL" id="CP045699">
    <property type="protein sequence ID" value="QGA65162.1"/>
    <property type="molecule type" value="Genomic_DNA"/>
</dbReference>
<dbReference type="InterPro" id="IPR001633">
    <property type="entry name" value="EAL_dom"/>
</dbReference>
<keyword evidence="3" id="KW-1185">Reference proteome</keyword>
<reference evidence="2 3" key="1">
    <citation type="submission" date="2019-10" db="EMBL/GenBank/DDBJ databases">
        <title>Vibrio sp. nov., isolated from Coralline algae surface.</title>
        <authorList>
            <person name="Geng Y."/>
            <person name="Zhang X."/>
        </authorList>
    </citation>
    <scope>NUCLEOTIDE SEQUENCE [LARGE SCALE GENOMIC DNA]</scope>
    <source>
        <strain evidence="2 3">SM1977</strain>
    </source>
</reference>
<evidence type="ECO:0000313" key="2">
    <source>
        <dbReference type="EMBL" id="QGA65162.1"/>
    </source>
</evidence>
<sequence length="410" mass="47233">MYSYIARQPIVDLDSSIVAYELLFRESLVNTFPQMDPDKATSRLLIEHFFLTNVKDIDRQIFLVNFPYQSLIEQMPTLFPSELLMIEVLEDCPPNDELFDAIQSLHSKGYRIVLDDFVPSDKWQRFLPFITLIKFDIRQFSIAEAQVFMHQNKAFKLKYLAEKIEDDSEFQACIQAGFHYFQGYHFHRPEIIRKRRIESASFMIEELKQAVQQDIIDCDYVAHLIENDITMTYKLMHFMTAHHPSTFVSVQQSLQLLGNENIKLFISLSIIAEHDSVPSPYYQSSMQRAQCCFQLAKLSPLEIDADQAYFIGMFSQLDKLFEQPLADLIQSLPLTSAAKLALTQQQGILGDILKLALALENNQADNIVNLSATLSLETHQALQVFAQANDWSTPEFRYLDIDTSVSGLKQ</sequence>
<accession>A0A5Q0TD88</accession>
<name>A0A5Q0TD88_9VIBR</name>
<dbReference type="PANTHER" id="PTHR33525:SF4">
    <property type="entry name" value="CYCLIC DI-GMP PHOSPHODIESTERASE CDGJ"/>
    <property type="match status" value="1"/>
</dbReference>
<evidence type="ECO:0000313" key="3">
    <source>
        <dbReference type="Proteomes" id="UP000348942"/>
    </source>
</evidence>
<proteinExistence type="predicted"/>
<dbReference type="InterPro" id="IPR052340">
    <property type="entry name" value="RNase_Y/CdgJ"/>
</dbReference>
<dbReference type="Pfam" id="PF08668">
    <property type="entry name" value="HDOD"/>
    <property type="match status" value="1"/>
</dbReference>
<dbReference type="InterPro" id="IPR013976">
    <property type="entry name" value="HDOD"/>
</dbReference>
<dbReference type="SMART" id="SM00052">
    <property type="entry name" value="EAL"/>
    <property type="match status" value="1"/>
</dbReference>
<dbReference type="SUPFAM" id="SSF109604">
    <property type="entry name" value="HD-domain/PDEase-like"/>
    <property type="match status" value="1"/>
</dbReference>
<protein>
    <submittedName>
        <fullName evidence="2">EAL domain-containing protein</fullName>
    </submittedName>
</protein>
<dbReference type="Gene3D" id="3.20.20.450">
    <property type="entry name" value="EAL domain"/>
    <property type="match status" value="1"/>
</dbReference>